<gene>
    <name evidence="2" type="primary">Mo02128</name>
    <name evidence="2" type="ORF">E5Q_02128</name>
</gene>
<accession>G7DY14</accession>
<proteinExistence type="predicted"/>
<sequence length="54" mass="5844">MSLNKSSEFGALGYAESQRARAGLRLDKKSAMWRTHSACSRASPAELPNSSARC</sequence>
<dbReference type="InParanoid" id="G7DY14"/>
<evidence type="ECO:0000313" key="3">
    <source>
        <dbReference type="Proteomes" id="UP000009131"/>
    </source>
</evidence>
<reference evidence="2 3" key="1">
    <citation type="journal article" date="2011" name="J. Gen. Appl. Microbiol.">
        <title>Draft genome sequencing of the enigmatic basidiomycete Mixia osmundae.</title>
        <authorList>
            <person name="Nishida H."/>
            <person name="Nagatsuka Y."/>
            <person name="Sugiyama J."/>
        </authorList>
    </citation>
    <scope>NUCLEOTIDE SEQUENCE [LARGE SCALE GENOMIC DNA]</scope>
    <source>
        <strain evidence="3">CBS 9802 / IAM 14324 / JCM 22182 / KY 12970</strain>
    </source>
</reference>
<dbReference type="HOGENOM" id="CLU_3050835_0_0_1"/>
<feature type="region of interest" description="Disordered" evidence="1">
    <location>
        <begin position="35"/>
        <end position="54"/>
    </location>
</feature>
<organism evidence="2 3">
    <name type="scientific">Mixia osmundae (strain CBS 9802 / IAM 14324 / JCM 22182 / KY 12970)</name>
    <dbReference type="NCBI Taxonomy" id="764103"/>
    <lineage>
        <taxon>Eukaryota</taxon>
        <taxon>Fungi</taxon>
        <taxon>Dikarya</taxon>
        <taxon>Basidiomycota</taxon>
        <taxon>Pucciniomycotina</taxon>
        <taxon>Mixiomycetes</taxon>
        <taxon>Mixiales</taxon>
        <taxon>Mixiaceae</taxon>
        <taxon>Mixia</taxon>
    </lineage>
</organism>
<keyword evidence="3" id="KW-1185">Reference proteome</keyword>
<protein>
    <submittedName>
        <fullName evidence="2">Uncharacterized protein</fullName>
    </submittedName>
</protein>
<dbReference type="Proteomes" id="UP000009131">
    <property type="component" value="Unassembled WGS sequence"/>
</dbReference>
<name>G7DY14_MIXOS</name>
<dbReference type="EMBL" id="BABT02000062">
    <property type="protein sequence ID" value="GAA95474.1"/>
    <property type="molecule type" value="Genomic_DNA"/>
</dbReference>
<comment type="caution">
    <text evidence="2">The sequence shown here is derived from an EMBL/GenBank/DDBJ whole genome shotgun (WGS) entry which is preliminary data.</text>
</comment>
<reference evidence="2 3" key="2">
    <citation type="journal article" date="2012" name="Open Biol.">
        <title>Characteristics of nucleosomes and linker DNA regions on the genome of the basidiomycete Mixia osmundae revealed by mono- and dinucleosome mapping.</title>
        <authorList>
            <person name="Nishida H."/>
            <person name="Kondo S."/>
            <person name="Matsumoto T."/>
            <person name="Suzuki Y."/>
            <person name="Yoshikawa H."/>
            <person name="Taylor T.D."/>
            <person name="Sugiyama J."/>
        </authorList>
    </citation>
    <scope>NUCLEOTIDE SEQUENCE [LARGE SCALE GENOMIC DNA]</scope>
    <source>
        <strain evidence="3">CBS 9802 / IAM 14324 / JCM 22182 / KY 12970</strain>
    </source>
</reference>
<evidence type="ECO:0000313" key="2">
    <source>
        <dbReference type="EMBL" id="GAA95474.1"/>
    </source>
</evidence>
<dbReference type="AlphaFoldDB" id="G7DY14"/>
<evidence type="ECO:0000256" key="1">
    <source>
        <dbReference type="SAM" id="MobiDB-lite"/>
    </source>
</evidence>
<dbReference type="RefSeq" id="XP_014569987.1">
    <property type="nucleotide sequence ID" value="XM_014714501.1"/>
</dbReference>